<dbReference type="PANTHER" id="PTHR38846">
    <property type="entry name" value="C3H1-TYPE DOMAIN-CONTAINING PROTEIN"/>
    <property type="match status" value="1"/>
</dbReference>
<reference evidence="1 2" key="1">
    <citation type="submission" date="2018-06" db="EMBL/GenBank/DDBJ databases">
        <title>A transcriptomic atlas of mushroom development highlights an independent origin of complex multicellularity.</title>
        <authorList>
            <consortium name="DOE Joint Genome Institute"/>
            <person name="Krizsan K."/>
            <person name="Almasi E."/>
            <person name="Merenyi Z."/>
            <person name="Sahu N."/>
            <person name="Viragh M."/>
            <person name="Koszo T."/>
            <person name="Mondo S."/>
            <person name="Kiss B."/>
            <person name="Balint B."/>
            <person name="Kues U."/>
            <person name="Barry K."/>
            <person name="Hegedus J.C."/>
            <person name="Henrissat B."/>
            <person name="Johnson J."/>
            <person name="Lipzen A."/>
            <person name="Ohm R."/>
            <person name="Nagy I."/>
            <person name="Pangilinan J."/>
            <person name="Yan J."/>
            <person name="Xiong Y."/>
            <person name="Grigoriev I.V."/>
            <person name="Hibbett D.S."/>
            <person name="Nagy L.G."/>
        </authorList>
    </citation>
    <scope>NUCLEOTIDE SEQUENCE [LARGE SCALE GENOMIC DNA]</scope>
    <source>
        <strain evidence="1 2">SZMC22713</strain>
    </source>
</reference>
<dbReference type="PANTHER" id="PTHR38846:SF1">
    <property type="entry name" value="C3H1-TYPE DOMAIN-CONTAINING PROTEIN"/>
    <property type="match status" value="1"/>
</dbReference>
<feature type="non-terminal residue" evidence="1">
    <location>
        <position position="1"/>
    </location>
</feature>
<dbReference type="STRING" id="50990.A0A4Y7PJT5"/>
<name>A0A4Y7PJT5_9AGAM</name>
<dbReference type="Proteomes" id="UP000294933">
    <property type="component" value="Unassembled WGS sequence"/>
</dbReference>
<accession>A0A4Y7PJT5</accession>
<dbReference type="AlphaFoldDB" id="A0A4Y7PJT5"/>
<proteinExistence type="predicted"/>
<protein>
    <submittedName>
        <fullName evidence="1">Uncharacterized protein</fullName>
    </submittedName>
</protein>
<organism evidence="1 2">
    <name type="scientific">Rickenella mellea</name>
    <dbReference type="NCBI Taxonomy" id="50990"/>
    <lineage>
        <taxon>Eukaryota</taxon>
        <taxon>Fungi</taxon>
        <taxon>Dikarya</taxon>
        <taxon>Basidiomycota</taxon>
        <taxon>Agaricomycotina</taxon>
        <taxon>Agaricomycetes</taxon>
        <taxon>Hymenochaetales</taxon>
        <taxon>Rickenellaceae</taxon>
        <taxon>Rickenella</taxon>
    </lineage>
</organism>
<gene>
    <name evidence="1" type="ORF">BD410DRAFT_695718</name>
</gene>
<evidence type="ECO:0000313" key="2">
    <source>
        <dbReference type="Proteomes" id="UP000294933"/>
    </source>
</evidence>
<sequence>FFAQYPQFPSYDPLAPTTKEFYRLCDFFGWERDDDAKQEARELFQSALTQEFNDIYGTDADSLSSWQTLCRILEINPAPAKLKQCRAAVKRAHVNIVDLVDTQRTCEQVKVFQSELELSIYTKNTGKYFPRENAYAGGLLRYLLRRIINPELAGRGGGSRRGRGRGHGNGRGG</sequence>
<keyword evidence="2" id="KW-1185">Reference proteome</keyword>
<feature type="non-terminal residue" evidence="1">
    <location>
        <position position="173"/>
    </location>
</feature>
<evidence type="ECO:0000313" key="1">
    <source>
        <dbReference type="EMBL" id="TDL15744.1"/>
    </source>
</evidence>
<dbReference type="VEuPathDB" id="FungiDB:BD410DRAFT_695718"/>
<dbReference type="EMBL" id="ML170264">
    <property type="protein sequence ID" value="TDL15744.1"/>
    <property type="molecule type" value="Genomic_DNA"/>
</dbReference>
<dbReference type="OrthoDB" id="6105938at2759"/>